<reference evidence="3" key="1">
    <citation type="submission" date="2016-10" db="EMBL/GenBank/DDBJ databases">
        <authorList>
            <person name="Varghese N."/>
            <person name="Submissions S."/>
        </authorList>
    </citation>
    <scope>NUCLEOTIDE SEQUENCE [LARGE SCALE GENOMIC DNA]</scope>
    <source>
        <strain evidence="3">CGMCC 1.6199</strain>
    </source>
</reference>
<accession>A0A1G9QU08</accession>
<evidence type="ECO:0000313" key="3">
    <source>
        <dbReference type="Proteomes" id="UP000182347"/>
    </source>
</evidence>
<proteinExistence type="predicted"/>
<dbReference type="Proteomes" id="UP000182347">
    <property type="component" value="Unassembled WGS sequence"/>
</dbReference>
<protein>
    <submittedName>
        <fullName evidence="2">Uncharacterized protein</fullName>
    </submittedName>
</protein>
<dbReference type="STRING" id="482461.SAMN05216244_1664"/>
<keyword evidence="1" id="KW-0812">Transmembrane</keyword>
<evidence type="ECO:0000256" key="1">
    <source>
        <dbReference type="SAM" id="Phobius"/>
    </source>
</evidence>
<gene>
    <name evidence="2" type="ORF">SAMN05216244_1664</name>
</gene>
<organism evidence="2 3">
    <name type="scientific">Sediminibacillus halophilus</name>
    <dbReference type="NCBI Taxonomy" id="482461"/>
    <lineage>
        <taxon>Bacteria</taxon>
        <taxon>Bacillati</taxon>
        <taxon>Bacillota</taxon>
        <taxon>Bacilli</taxon>
        <taxon>Bacillales</taxon>
        <taxon>Bacillaceae</taxon>
        <taxon>Sediminibacillus</taxon>
    </lineage>
</organism>
<dbReference type="AlphaFoldDB" id="A0A1G9QU08"/>
<name>A0A1G9QU08_9BACI</name>
<keyword evidence="1" id="KW-1133">Transmembrane helix</keyword>
<evidence type="ECO:0000313" key="2">
    <source>
        <dbReference type="EMBL" id="SDM14484.1"/>
    </source>
</evidence>
<sequence>MLKWLVKARYLLIIVTIAALFVIAFEYFTVDLKAPHPDGGYSVIDMSGPYGKIGEVLLSIHSIAIKTLAVSCIGVILLTYQIRNSY</sequence>
<feature type="transmembrane region" description="Helical" evidence="1">
    <location>
        <begin position="12"/>
        <end position="30"/>
    </location>
</feature>
<keyword evidence="3" id="KW-1185">Reference proteome</keyword>
<feature type="transmembrane region" description="Helical" evidence="1">
    <location>
        <begin position="56"/>
        <end position="80"/>
    </location>
</feature>
<dbReference type="EMBL" id="FNHF01000002">
    <property type="protein sequence ID" value="SDM14484.1"/>
    <property type="molecule type" value="Genomic_DNA"/>
</dbReference>
<keyword evidence="1" id="KW-0472">Membrane</keyword>